<proteinExistence type="predicted"/>
<feature type="region of interest" description="Disordered" evidence="1">
    <location>
        <begin position="1"/>
        <end position="29"/>
    </location>
</feature>
<keyword evidence="3" id="KW-1185">Reference proteome</keyword>
<accession>A0AAV7S581</accession>
<dbReference type="EMBL" id="JANPWB010000008">
    <property type="protein sequence ID" value="KAJ1159916.1"/>
    <property type="molecule type" value="Genomic_DNA"/>
</dbReference>
<dbReference type="Proteomes" id="UP001066276">
    <property type="component" value="Chromosome 4_2"/>
</dbReference>
<name>A0AAV7S581_PLEWA</name>
<evidence type="ECO:0000313" key="2">
    <source>
        <dbReference type="EMBL" id="KAJ1159916.1"/>
    </source>
</evidence>
<feature type="compositionally biased region" description="Basic and acidic residues" evidence="1">
    <location>
        <begin position="159"/>
        <end position="176"/>
    </location>
</feature>
<evidence type="ECO:0000256" key="1">
    <source>
        <dbReference type="SAM" id="MobiDB-lite"/>
    </source>
</evidence>
<organism evidence="2 3">
    <name type="scientific">Pleurodeles waltl</name>
    <name type="common">Iberian ribbed newt</name>
    <dbReference type="NCBI Taxonomy" id="8319"/>
    <lineage>
        <taxon>Eukaryota</taxon>
        <taxon>Metazoa</taxon>
        <taxon>Chordata</taxon>
        <taxon>Craniata</taxon>
        <taxon>Vertebrata</taxon>
        <taxon>Euteleostomi</taxon>
        <taxon>Amphibia</taxon>
        <taxon>Batrachia</taxon>
        <taxon>Caudata</taxon>
        <taxon>Salamandroidea</taxon>
        <taxon>Salamandridae</taxon>
        <taxon>Pleurodelinae</taxon>
        <taxon>Pleurodeles</taxon>
    </lineage>
</organism>
<feature type="compositionally biased region" description="Basic and acidic residues" evidence="1">
    <location>
        <begin position="192"/>
        <end position="203"/>
    </location>
</feature>
<protein>
    <submittedName>
        <fullName evidence="2">Uncharacterized protein</fullName>
    </submittedName>
</protein>
<feature type="region of interest" description="Disordered" evidence="1">
    <location>
        <begin position="113"/>
        <end position="212"/>
    </location>
</feature>
<evidence type="ECO:0000313" key="3">
    <source>
        <dbReference type="Proteomes" id="UP001066276"/>
    </source>
</evidence>
<sequence>MSLQFVGPGKPLATKQPVADKGPLTGMPPQGLKYGGVGGARGGEQQHHPDGEFDCCEGCADLTNRALVASLRRVSRLLHAHCRQGSTGPGSQTVHLLHLYLGGAGLAEDRARAQGPMAGADRPGTGAGEETRPRAPQGAVATRSGERDMEEQVMAQRPRNKEGKKFNDIGEKVERKNRMRGSSGENTRTRRQKEWANKKDQSAKMKKKFKRK</sequence>
<reference evidence="2" key="1">
    <citation type="journal article" date="2022" name="bioRxiv">
        <title>Sequencing and chromosome-scale assembly of the giantPleurodeles waltlgenome.</title>
        <authorList>
            <person name="Brown T."/>
            <person name="Elewa A."/>
            <person name="Iarovenko S."/>
            <person name="Subramanian E."/>
            <person name="Araus A.J."/>
            <person name="Petzold A."/>
            <person name="Susuki M."/>
            <person name="Suzuki K.-i.T."/>
            <person name="Hayashi T."/>
            <person name="Toyoda A."/>
            <person name="Oliveira C."/>
            <person name="Osipova E."/>
            <person name="Leigh N.D."/>
            <person name="Simon A."/>
            <person name="Yun M.H."/>
        </authorList>
    </citation>
    <scope>NUCLEOTIDE SEQUENCE</scope>
    <source>
        <strain evidence="2">20211129_DDA</strain>
        <tissue evidence="2">Liver</tissue>
    </source>
</reference>
<dbReference type="AlphaFoldDB" id="A0AAV7S581"/>
<comment type="caution">
    <text evidence="2">The sequence shown here is derived from an EMBL/GenBank/DDBJ whole genome shotgun (WGS) entry which is preliminary data.</text>
</comment>
<gene>
    <name evidence="2" type="ORF">NDU88_000420</name>
</gene>